<evidence type="ECO:0000313" key="1">
    <source>
        <dbReference type="EMBL" id="CAG8468752.1"/>
    </source>
</evidence>
<dbReference type="EMBL" id="CAJVQC010000383">
    <property type="protein sequence ID" value="CAG8468752.1"/>
    <property type="molecule type" value="Genomic_DNA"/>
</dbReference>
<accession>A0ACA9KGC1</accession>
<reference evidence="1" key="1">
    <citation type="submission" date="2021-06" db="EMBL/GenBank/DDBJ databases">
        <authorList>
            <person name="Kallberg Y."/>
            <person name="Tangrot J."/>
            <person name="Rosling A."/>
        </authorList>
    </citation>
    <scope>NUCLEOTIDE SEQUENCE</scope>
    <source>
        <strain evidence="1">MA461A</strain>
    </source>
</reference>
<dbReference type="Proteomes" id="UP000789920">
    <property type="component" value="Unassembled WGS sequence"/>
</dbReference>
<proteinExistence type="predicted"/>
<sequence length="771" mass="89696">DKGIISRSSGSLRRSWSAIRKQKRDIEQMVTLNEAYSIIHLCAGEVLSRGLGEDNLFSPVDNEDNPDEVRYLINCLLRENHTEFEDELKFQDIRNIVSGIRWTLRRCVTSIVTYKNYENFVRLESELQYDARKGIFNQFLSNLSKPSQAILLELFELFSQVMTQAHINKIPAQRVLKSMAHYIIGDKELKFENFSAAYTKWLRCSNACTHLFLAYLRERACSASLPPRLNILLDGYVQFRKKSRSSPDYHHPLADITIEDLQLIIRPKKQRQKNNVIPRQIDSIRNSGLSRQFDPTKNNNDPTKINNGVSRRSGSLTIAEMFPDIAESLDSLRRKTTYQNLENIIEDSQTAAQKWDELQIKGFNVLSEEALKLFFAYDDRSSNPCASIVRRRSRKFNKKNFDQRFLEILPNIEIDSETLRDSFFQSGGNNSKVSLRATVVWDEFEKKGFRDSVDTNSNALSLCSTLGPSTTSVPISEVTETEVTNFEVNEINEINQPLSQNNEEIQIRTQERSLPINRRTKRKNKPFRKTFCFLCVRPGSSFSGFSVTMETDEDQDVTKDNFMDSHVTIEPINNSFPYMWVESSANERNKKEPWEWVFVEPRDERHETEWIMFEDKKRFFSEREKEKRRTRKRSLLNALNTINANMPWSKSNRRNRPNKFINKIKTSIQQTRSSPTRIPPESELELRNSKENGEGSGSSLISHGYDNLSVSSLAYNQDQYNEQSYVLASRRILQPQQSNYHMLTEGPSYSSYQMPIIQSKKQEMNREIIKF</sequence>
<organism evidence="1 2">
    <name type="scientific">Racocetra persica</name>
    <dbReference type="NCBI Taxonomy" id="160502"/>
    <lineage>
        <taxon>Eukaryota</taxon>
        <taxon>Fungi</taxon>
        <taxon>Fungi incertae sedis</taxon>
        <taxon>Mucoromycota</taxon>
        <taxon>Glomeromycotina</taxon>
        <taxon>Glomeromycetes</taxon>
        <taxon>Diversisporales</taxon>
        <taxon>Gigasporaceae</taxon>
        <taxon>Racocetra</taxon>
    </lineage>
</organism>
<gene>
    <name evidence="1" type="ORF">RPERSI_LOCUS480</name>
</gene>
<keyword evidence="2" id="KW-1185">Reference proteome</keyword>
<comment type="caution">
    <text evidence="1">The sequence shown here is derived from an EMBL/GenBank/DDBJ whole genome shotgun (WGS) entry which is preliminary data.</text>
</comment>
<protein>
    <submittedName>
        <fullName evidence="1">35008_t:CDS:1</fullName>
    </submittedName>
</protein>
<feature type="non-terminal residue" evidence="1">
    <location>
        <position position="1"/>
    </location>
</feature>
<name>A0ACA9KGC1_9GLOM</name>
<evidence type="ECO:0000313" key="2">
    <source>
        <dbReference type="Proteomes" id="UP000789920"/>
    </source>
</evidence>